<evidence type="ECO:0000256" key="1">
    <source>
        <dbReference type="ARBA" id="ARBA00001947"/>
    </source>
</evidence>
<evidence type="ECO:0000256" key="3">
    <source>
        <dbReference type="ARBA" id="ARBA00022833"/>
    </source>
</evidence>
<dbReference type="CDD" id="cd08281">
    <property type="entry name" value="liver_ADH_like1"/>
    <property type="match status" value="1"/>
</dbReference>
<dbReference type="InterPro" id="IPR011032">
    <property type="entry name" value="GroES-like_sf"/>
</dbReference>
<dbReference type="SUPFAM" id="SSF51735">
    <property type="entry name" value="NAD(P)-binding Rossmann-fold domains"/>
    <property type="match status" value="1"/>
</dbReference>
<dbReference type="Gene3D" id="3.90.180.10">
    <property type="entry name" value="Medium-chain alcohol dehydrogenases, catalytic domain"/>
    <property type="match status" value="1"/>
</dbReference>
<dbReference type="InterPro" id="IPR013154">
    <property type="entry name" value="ADH-like_N"/>
</dbReference>
<dbReference type="InterPro" id="IPR013149">
    <property type="entry name" value="ADH-like_C"/>
</dbReference>
<dbReference type="EMBL" id="MN079147">
    <property type="protein sequence ID" value="QEA06497.1"/>
    <property type="molecule type" value="Genomic_DNA"/>
</dbReference>
<dbReference type="GO" id="GO:0051903">
    <property type="term" value="F:S-(hydroxymethyl)glutathione dehydrogenase [NAD(P)+] activity"/>
    <property type="evidence" value="ECO:0007669"/>
    <property type="project" value="TreeGrafter"/>
</dbReference>
<dbReference type="SUPFAM" id="SSF50129">
    <property type="entry name" value="GroES-like"/>
    <property type="match status" value="2"/>
</dbReference>
<proteinExistence type="predicted"/>
<dbReference type="GO" id="GO:0046294">
    <property type="term" value="P:formaldehyde catabolic process"/>
    <property type="evidence" value="ECO:0007669"/>
    <property type="project" value="TreeGrafter"/>
</dbReference>
<sequence length="375" mass="38527">MKTEIALLREMGARRPYTDSRPLEIVEAELDEPGSGEMVVRMAAAGLCHSDLSVINGDRPRDMPVALGHEASAVVESVGPNVTRFQPGDHVVLIFAPSCGHCVPCAEGRPALCEPAAAAAGRGSLIGGGKRISRNGETINHHVGVSAFSRHAVVSEASCVKIDKSIPLDKAALLGCAVLTGAGAVLNSGGLEAGQSCAVVGLGGVGLTALLGAIAAGASQVIAVDLAADKRGFALELGATHAVDPNAPDAVAELRELSGGGVDLAVEVAGAAPALRFAYDVTRRGGTTVTAGLPNPKAELTIPAVSLTANEHTLKGSYVGSCVPVRDIPRFARMMLQGQLPIERLMTHRLGLDELNEGFERLAAGEAIRQVVIFD</sequence>
<evidence type="ECO:0000256" key="4">
    <source>
        <dbReference type="ARBA" id="ARBA00023027"/>
    </source>
</evidence>
<organism evidence="6">
    <name type="scientific">uncultured organism</name>
    <dbReference type="NCBI Taxonomy" id="155900"/>
    <lineage>
        <taxon>unclassified sequences</taxon>
        <taxon>environmental samples</taxon>
    </lineage>
</organism>
<dbReference type="Pfam" id="PF00107">
    <property type="entry name" value="ADH_zinc_N"/>
    <property type="match status" value="1"/>
</dbReference>
<keyword evidence="6" id="KW-0560">Oxidoreductase</keyword>
<dbReference type="SMART" id="SM00829">
    <property type="entry name" value="PKS_ER"/>
    <property type="match status" value="1"/>
</dbReference>
<feature type="domain" description="Enoyl reductase (ER)" evidence="5">
    <location>
        <begin position="18"/>
        <end position="373"/>
    </location>
</feature>
<dbReference type="Gene3D" id="3.40.50.720">
    <property type="entry name" value="NAD(P)-binding Rossmann-like Domain"/>
    <property type="match status" value="1"/>
</dbReference>
<keyword evidence="4" id="KW-0520">NAD</keyword>
<gene>
    <name evidence="6" type="primary">adhD</name>
    <name evidence="6" type="ORF">KBTEX_02837</name>
</gene>
<protein>
    <submittedName>
        <fullName evidence="6">Putative alcohol dehydrogenase D</fullName>
        <ecNumber evidence="6">1.1.1.1</ecNumber>
    </submittedName>
</protein>
<reference evidence="6" key="1">
    <citation type="submission" date="2019-06" db="EMBL/GenBank/DDBJ databases">
        <authorList>
            <person name="Murdoch R.W."/>
            <person name="Fathepure B."/>
        </authorList>
    </citation>
    <scope>NUCLEOTIDE SEQUENCE</scope>
</reference>
<dbReference type="Pfam" id="PF08240">
    <property type="entry name" value="ADH_N"/>
    <property type="match status" value="1"/>
</dbReference>
<accession>A0A5B8RIA2</accession>
<dbReference type="GO" id="GO:0004022">
    <property type="term" value="F:alcohol dehydrogenase (NAD+) activity"/>
    <property type="evidence" value="ECO:0007669"/>
    <property type="project" value="UniProtKB-EC"/>
</dbReference>
<dbReference type="GO" id="GO:0008270">
    <property type="term" value="F:zinc ion binding"/>
    <property type="evidence" value="ECO:0007669"/>
    <property type="project" value="TreeGrafter"/>
</dbReference>
<dbReference type="FunFam" id="3.40.50.720:FF:000003">
    <property type="entry name" value="S-(hydroxymethyl)glutathione dehydrogenase"/>
    <property type="match status" value="1"/>
</dbReference>
<name>A0A5B8RIA2_9ZZZZ</name>
<keyword evidence="3" id="KW-0862">Zinc</keyword>
<evidence type="ECO:0000313" key="6">
    <source>
        <dbReference type="EMBL" id="QEA06497.1"/>
    </source>
</evidence>
<dbReference type="InterPro" id="IPR036291">
    <property type="entry name" value="NAD(P)-bd_dom_sf"/>
</dbReference>
<dbReference type="PANTHER" id="PTHR43880">
    <property type="entry name" value="ALCOHOL DEHYDROGENASE"/>
    <property type="match status" value="1"/>
</dbReference>
<comment type="cofactor">
    <cofactor evidence="1">
        <name>Zn(2+)</name>
        <dbReference type="ChEBI" id="CHEBI:29105"/>
    </cofactor>
</comment>
<evidence type="ECO:0000256" key="2">
    <source>
        <dbReference type="ARBA" id="ARBA00022723"/>
    </source>
</evidence>
<dbReference type="EC" id="1.1.1.1" evidence="6"/>
<dbReference type="AlphaFoldDB" id="A0A5B8RIA2"/>
<evidence type="ECO:0000259" key="5">
    <source>
        <dbReference type="SMART" id="SM00829"/>
    </source>
</evidence>
<dbReference type="InterPro" id="IPR020843">
    <property type="entry name" value="ER"/>
</dbReference>
<keyword evidence="2" id="KW-0479">Metal-binding</keyword>
<dbReference type="PANTHER" id="PTHR43880:SF12">
    <property type="entry name" value="ALCOHOL DEHYDROGENASE CLASS-3"/>
    <property type="match status" value="1"/>
</dbReference>